<feature type="region of interest" description="Disordered" evidence="1">
    <location>
        <begin position="67"/>
        <end position="98"/>
    </location>
</feature>
<organism evidence="3 4">
    <name type="scientific">Kitasatospora phosalacinea</name>
    <dbReference type="NCBI Taxonomy" id="2065"/>
    <lineage>
        <taxon>Bacteria</taxon>
        <taxon>Bacillati</taxon>
        <taxon>Actinomycetota</taxon>
        <taxon>Actinomycetes</taxon>
        <taxon>Kitasatosporales</taxon>
        <taxon>Streptomycetaceae</taxon>
        <taxon>Kitasatospora</taxon>
    </lineage>
</organism>
<evidence type="ECO:0000259" key="2">
    <source>
        <dbReference type="PROSITE" id="PS51175"/>
    </source>
</evidence>
<sequence>MAELKELSASAATLSVSSWQQRWAPSAAVDGLAAFETVEDDRADSHPAGAPHIRVEGDNFRWNMHTVDRDTSTDRQRHEVTGRRTPAGGAANGTTVDRPMDITVNGTRIAAGRSFLPTGNWDTWATASLPITLKAGTNTVRATSTTADGGPNLDRITVR</sequence>
<gene>
    <name evidence="3" type="ORF">Kpho01_45140</name>
</gene>
<dbReference type="InterPro" id="IPR005084">
    <property type="entry name" value="CBM6"/>
</dbReference>
<feature type="compositionally biased region" description="Basic and acidic residues" evidence="1">
    <location>
        <begin position="67"/>
        <end position="82"/>
    </location>
</feature>
<reference evidence="3" key="1">
    <citation type="submission" date="2023-02" db="EMBL/GenBank/DDBJ databases">
        <title>Kitasatospora phosalacinea NBRC 14362.</title>
        <authorList>
            <person name="Ichikawa N."/>
            <person name="Sato H."/>
            <person name="Tonouchi N."/>
        </authorList>
    </citation>
    <scope>NUCLEOTIDE SEQUENCE</scope>
    <source>
        <strain evidence="3">NBRC 14362</strain>
    </source>
</reference>
<accession>A0A9W6UQK4</accession>
<proteinExistence type="predicted"/>
<protein>
    <recommendedName>
        <fullName evidence="2">CBM6 domain-containing protein</fullName>
    </recommendedName>
</protein>
<dbReference type="InterPro" id="IPR008979">
    <property type="entry name" value="Galactose-bd-like_sf"/>
</dbReference>
<feature type="domain" description="CBM6" evidence="2">
    <location>
        <begin position="33"/>
        <end position="159"/>
    </location>
</feature>
<evidence type="ECO:0000313" key="4">
    <source>
        <dbReference type="Proteomes" id="UP001165143"/>
    </source>
</evidence>
<evidence type="ECO:0000313" key="3">
    <source>
        <dbReference type="EMBL" id="GLW56503.1"/>
    </source>
</evidence>
<dbReference type="PROSITE" id="PS51175">
    <property type="entry name" value="CBM6"/>
    <property type="match status" value="1"/>
</dbReference>
<evidence type="ECO:0000256" key="1">
    <source>
        <dbReference type="SAM" id="MobiDB-lite"/>
    </source>
</evidence>
<comment type="caution">
    <text evidence="3">The sequence shown here is derived from an EMBL/GenBank/DDBJ whole genome shotgun (WGS) entry which is preliminary data.</text>
</comment>
<dbReference type="SUPFAM" id="SSF49785">
    <property type="entry name" value="Galactose-binding domain-like"/>
    <property type="match status" value="1"/>
</dbReference>
<dbReference type="AlphaFoldDB" id="A0A9W6UQK4"/>
<dbReference type="Gene3D" id="2.60.120.260">
    <property type="entry name" value="Galactose-binding domain-like"/>
    <property type="match status" value="1"/>
</dbReference>
<dbReference type="Proteomes" id="UP001165143">
    <property type="component" value="Unassembled WGS sequence"/>
</dbReference>
<dbReference type="GO" id="GO:0030246">
    <property type="term" value="F:carbohydrate binding"/>
    <property type="evidence" value="ECO:0007669"/>
    <property type="project" value="InterPro"/>
</dbReference>
<name>A0A9W6UQK4_9ACTN</name>
<dbReference type="EMBL" id="BSRX01000028">
    <property type="protein sequence ID" value="GLW56503.1"/>
    <property type="molecule type" value="Genomic_DNA"/>
</dbReference>